<sequence>MSTPREFSLVGRNIYIDKVRSRNRVGMIVDKECKKDIMDAKRLGNRIIVQKFVVDQDTFNVISAYTS</sequence>
<protein>
    <submittedName>
        <fullName evidence="1">TIR-NBS-LRR type disease resistance protein, putative</fullName>
    </submittedName>
</protein>
<evidence type="ECO:0000313" key="2">
    <source>
        <dbReference type="EnsemblPlants" id="AES82643"/>
    </source>
</evidence>
<evidence type="ECO:0000313" key="1">
    <source>
        <dbReference type="EMBL" id="AES82643.1"/>
    </source>
</evidence>
<dbReference type="PaxDb" id="3880-AES82643"/>
<reference evidence="2" key="3">
    <citation type="submission" date="2015-04" db="UniProtKB">
        <authorList>
            <consortium name="EnsemblPlants"/>
        </authorList>
    </citation>
    <scope>IDENTIFICATION</scope>
    <source>
        <strain evidence="2">cv. Jemalong A17</strain>
    </source>
</reference>
<dbReference type="HOGENOM" id="CLU_2816323_0_0_1"/>
<reference evidence="1 3" key="2">
    <citation type="journal article" date="2014" name="BMC Genomics">
        <title>An improved genome release (version Mt4.0) for the model legume Medicago truncatula.</title>
        <authorList>
            <person name="Tang H."/>
            <person name="Krishnakumar V."/>
            <person name="Bidwell S."/>
            <person name="Rosen B."/>
            <person name="Chan A."/>
            <person name="Zhou S."/>
            <person name="Gentzbittel L."/>
            <person name="Childs K.L."/>
            <person name="Yandell M."/>
            <person name="Gundlach H."/>
            <person name="Mayer K.F."/>
            <person name="Schwartz D.C."/>
            <person name="Town C.D."/>
        </authorList>
    </citation>
    <scope>GENOME REANNOTATION</scope>
    <source>
        <strain evidence="2 3">cv. Jemalong A17</strain>
    </source>
</reference>
<proteinExistence type="predicted"/>
<dbReference type="EMBL" id="CM001223">
    <property type="protein sequence ID" value="AES82643.1"/>
    <property type="molecule type" value="Genomic_DNA"/>
</dbReference>
<dbReference type="Proteomes" id="UP000002051">
    <property type="component" value="Unassembled WGS sequence"/>
</dbReference>
<gene>
    <name evidence="1" type="ordered locus">MTR_7g114910</name>
</gene>
<evidence type="ECO:0000313" key="3">
    <source>
        <dbReference type="Proteomes" id="UP000002051"/>
    </source>
</evidence>
<accession>G7L1U5</accession>
<name>G7L1U5_MEDTR</name>
<dbReference type="AlphaFoldDB" id="G7L1U5"/>
<reference evidence="1 3" key="1">
    <citation type="journal article" date="2011" name="Nature">
        <title>The Medicago genome provides insight into the evolution of rhizobial symbioses.</title>
        <authorList>
            <person name="Young N.D."/>
            <person name="Debelle F."/>
            <person name="Oldroyd G.E."/>
            <person name="Geurts R."/>
            <person name="Cannon S.B."/>
            <person name="Udvardi M.K."/>
            <person name="Benedito V.A."/>
            <person name="Mayer K.F."/>
            <person name="Gouzy J."/>
            <person name="Schoof H."/>
            <person name="Van de Peer Y."/>
            <person name="Proost S."/>
            <person name="Cook D.R."/>
            <person name="Meyers B.C."/>
            <person name="Spannagl M."/>
            <person name="Cheung F."/>
            <person name="De Mita S."/>
            <person name="Krishnakumar V."/>
            <person name="Gundlach H."/>
            <person name="Zhou S."/>
            <person name="Mudge J."/>
            <person name="Bharti A.K."/>
            <person name="Murray J.D."/>
            <person name="Naoumkina M.A."/>
            <person name="Rosen B."/>
            <person name="Silverstein K.A."/>
            <person name="Tang H."/>
            <person name="Rombauts S."/>
            <person name="Zhao P.X."/>
            <person name="Zhou P."/>
            <person name="Barbe V."/>
            <person name="Bardou P."/>
            <person name="Bechner M."/>
            <person name="Bellec A."/>
            <person name="Berger A."/>
            <person name="Berges H."/>
            <person name="Bidwell S."/>
            <person name="Bisseling T."/>
            <person name="Choisne N."/>
            <person name="Couloux A."/>
            <person name="Denny R."/>
            <person name="Deshpande S."/>
            <person name="Dai X."/>
            <person name="Doyle J.J."/>
            <person name="Dudez A.M."/>
            <person name="Farmer A.D."/>
            <person name="Fouteau S."/>
            <person name="Franken C."/>
            <person name="Gibelin C."/>
            <person name="Gish J."/>
            <person name="Goldstein S."/>
            <person name="Gonzalez A.J."/>
            <person name="Green P.J."/>
            <person name="Hallab A."/>
            <person name="Hartog M."/>
            <person name="Hua A."/>
            <person name="Humphray S.J."/>
            <person name="Jeong D.H."/>
            <person name="Jing Y."/>
            <person name="Jocker A."/>
            <person name="Kenton S.M."/>
            <person name="Kim D.J."/>
            <person name="Klee K."/>
            <person name="Lai H."/>
            <person name="Lang C."/>
            <person name="Lin S."/>
            <person name="Macmil S.L."/>
            <person name="Magdelenat G."/>
            <person name="Matthews L."/>
            <person name="McCorrison J."/>
            <person name="Monaghan E.L."/>
            <person name="Mun J.H."/>
            <person name="Najar F.Z."/>
            <person name="Nicholson C."/>
            <person name="Noirot C."/>
            <person name="O'Bleness M."/>
            <person name="Paule C.R."/>
            <person name="Poulain J."/>
            <person name="Prion F."/>
            <person name="Qin B."/>
            <person name="Qu C."/>
            <person name="Retzel E.F."/>
            <person name="Riddle C."/>
            <person name="Sallet E."/>
            <person name="Samain S."/>
            <person name="Samson N."/>
            <person name="Sanders I."/>
            <person name="Saurat O."/>
            <person name="Scarpelli C."/>
            <person name="Schiex T."/>
            <person name="Segurens B."/>
            <person name="Severin A.J."/>
            <person name="Sherrier D.J."/>
            <person name="Shi R."/>
            <person name="Sims S."/>
            <person name="Singer S.R."/>
            <person name="Sinharoy S."/>
            <person name="Sterck L."/>
            <person name="Viollet A."/>
            <person name="Wang B.B."/>
            <person name="Wang K."/>
            <person name="Wang M."/>
            <person name="Wang X."/>
            <person name="Warfsmann J."/>
            <person name="Weissenbach J."/>
            <person name="White D.D."/>
            <person name="White J.D."/>
            <person name="Wiley G.B."/>
            <person name="Wincker P."/>
            <person name="Xing Y."/>
            <person name="Yang L."/>
            <person name="Yao Z."/>
            <person name="Ying F."/>
            <person name="Zhai J."/>
            <person name="Zhou L."/>
            <person name="Zuber A."/>
            <person name="Denarie J."/>
            <person name="Dixon R.A."/>
            <person name="May G.D."/>
            <person name="Schwartz D.C."/>
            <person name="Rogers J."/>
            <person name="Quetier F."/>
            <person name="Town C.D."/>
            <person name="Roe B.A."/>
        </authorList>
    </citation>
    <scope>NUCLEOTIDE SEQUENCE [LARGE SCALE GENOMIC DNA]</scope>
    <source>
        <strain evidence="1">A17</strain>
        <strain evidence="2 3">cv. Jemalong A17</strain>
    </source>
</reference>
<keyword evidence="3" id="KW-1185">Reference proteome</keyword>
<organism evidence="1 3">
    <name type="scientific">Medicago truncatula</name>
    <name type="common">Barrel medic</name>
    <name type="synonym">Medicago tribuloides</name>
    <dbReference type="NCBI Taxonomy" id="3880"/>
    <lineage>
        <taxon>Eukaryota</taxon>
        <taxon>Viridiplantae</taxon>
        <taxon>Streptophyta</taxon>
        <taxon>Embryophyta</taxon>
        <taxon>Tracheophyta</taxon>
        <taxon>Spermatophyta</taxon>
        <taxon>Magnoliopsida</taxon>
        <taxon>eudicotyledons</taxon>
        <taxon>Gunneridae</taxon>
        <taxon>Pentapetalae</taxon>
        <taxon>rosids</taxon>
        <taxon>fabids</taxon>
        <taxon>Fabales</taxon>
        <taxon>Fabaceae</taxon>
        <taxon>Papilionoideae</taxon>
        <taxon>50 kb inversion clade</taxon>
        <taxon>NPAAA clade</taxon>
        <taxon>Hologalegina</taxon>
        <taxon>IRL clade</taxon>
        <taxon>Trifolieae</taxon>
        <taxon>Medicago</taxon>
    </lineage>
</organism>
<dbReference type="EnsemblPlants" id="AES82643">
    <property type="protein sequence ID" value="AES82643"/>
    <property type="gene ID" value="MTR_7g114910"/>
</dbReference>